<feature type="domain" description="GST N-terminal" evidence="5">
    <location>
        <begin position="10"/>
        <end position="89"/>
    </location>
</feature>
<dbReference type="AlphaFoldDB" id="A0A317YA71"/>
<dbReference type="InterPro" id="IPR040079">
    <property type="entry name" value="Glutathione_S-Trfase"/>
</dbReference>
<dbReference type="Gene3D" id="1.20.1050.10">
    <property type="match status" value="2"/>
</dbReference>
<evidence type="ECO:0000259" key="6">
    <source>
        <dbReference type="PROSITE" id="PS50405"/>
    </source>
</evidence>
<dbReference type="InterPro" id="IPR045073">
    <property type="entry name" value="Omega/Tau-like"/>
</dbReference>
<dbReference type="ExpressionAtlas" id="A0A317YA71">
    <property type="expression patterns" value="baseline and differential"/>
</dbReference>
<dbReference type="PROSITE" id="PS50405">
    <property type="entry name" value="GST_CTER"/>
    <property type="match status" value="1"/>
</dbReference>
<dbReference type="FunFam" id="1.20.1050.10:FF:000197">
    <property type="entry name" value="Glutathione transferase37"/>
    <property type="match status" value="1"/>
</dbReference>
<dbReference type="GO" id="GO:0006749">
    <property type="term" value="P:glutathione metabolic process"/>
    <property type="evidence" value="ECO:0007669"/>
    <property type="project" value="InterPro"/>
</dbReference>
<dbReference type="EC" id="2.5.1.18" evidence="1"/>
<evidence type="ECO:0000313" key="7">
    <source>
        <dbReference type="EMBL" id="PWZ54634.1"/>
    </source>
</evidence>
<dbReference type="InterPro" id="IPR010987">
    <property type="entry name" value="Glutathione-S-Trfase_C-like"/>
</dbReference>
<dbReference type="InterPro" id="IPR045074">
    <property type="entry name" value="GST_C_Tau"/>
</dbReference>
<comment type="catalytic activity">
    <reaction evidence="4">
        <text>RX + glutathione = an S-substituted glutathione + a halide anion + H(+)</text>
        <dbReference type="Rhea" id="RHEA:16437"/>
        <dbReference type="ChEBI" id="CHEBI:15378"/>
        <dbReference type="ChEBI" id="CHEBI:16042"/>
        <dbReference type="ChEBI" id="CHEBI:17792"/>
        <dbReference type="ChEBI" id="CHEBI:57925"/>
        <dbReference type="ChEBI" id="CHEBI:90779"/>
        <dbReference type="EC" id="2.5.1.18"/>
    </reaction>
</comment>
<dbReference type="Pfam" id="PF00043">
    <property type="entry name" value="GST_C"/>
    <property type="match status" value="1"/>
</dbReference>
<evidence type="ECO:0000256" key="1">
    <source>
        <dbReference type="ARBA" id="ARBA00012452"/>
    </source>
</evidence>
<dbReference type="SUPFAM" id="SSF47616">
    <property type="entry name" value="GST C-terminal domain-like"/>
    <property type="match status" value="1"/>
</dbReference>
<evidence type="ECO:0000256" key="3">
    <source>
        <dbReference type="ARBA" id="ARBA00025743"/>
    </source>
</evidence>
<dbReference type="GO" id="GO:0004364">
    <property type="term" value="F:glutathione transferase activity"/>
    <property type="evidence" value="ECO:0007669"/>
    <property type="project" value="UniProtKB-EC"/>
</dbReference>
<dbReference type="InterPro" id="IPR004046">
    <property type="entry name" value="GST_C"/>
</dbReference>
<keyword evidence="2 7" id="KW-0808">Transferase</keyword>
<dbReference type="SFLD" id="SFLDS00019">
    <property type="entry name" value="Glutathione_Transferase_(cytos"/>
    <property type="match status" value="1"/>
</dbReference>
<dbReference type="InterPro" id="IPR036282">
    <property type="entry name" value="Glutathione-S-Trfase_C_sf"/>
</dbReference>
<dbReference type="FunFam" id="1.20.1050.10:FF:000082">
    <property type="entry name" value="Glutathione transferase32"/>
    <property type="match status" value="1"/>
</dbReference>
<dbReference type="FunFam" id="3.40.30.10:FF:000044">
    <property type="entry name" value="Glutathione S-transferase GSTU6"/>
    <property type="match status" value="1"/>
</dbReference>
<evidence type="ECO:0000256" key="4">
    <source>
        <dbReference type="ARBA" id="ARBA00047960"/>
    </source>
</evidence>
<organism evidence="7">
    <name type="scientific">Zea mays</name>
    <name type="common">Maize</name>
    <dbReference type="NCBI Taxonomy" id="4577"/>
    <lineage>
        <taxon>Eukaryota</taxon>
        <taxon>Viridiplantae</taxon>
        <taxon>Streptophyta</taxon>
        <taxon>Embryophyta</taxon>
        <taxon>Tracheophyta</taxon>
        <taxon>Spermatophyta</taxon>
        <taxon>Magnoliopsida</taxon>
        <taxon>Liliopsida</taxon>
        <taxon>Poales</taxon>
        <taxon>Poaceae</taxon>
        <taxon>PACMAD clade</taxon>
        <taxon>Panicoideae</taxon>
        <taxon>Andropogonodae</taxon>
        <taxon>Andropogoneae</taxon>
        <taxon>Tripsacinae</taxon>
        <taxon>Zea</taxon>
    </lineage>
</organism>
<sequence>MAGREADKDPELKVLGVWSSPFVIRARVALNLKGLAYRYVEDNLDSKSELLLASNPVHGKVPVLLHDGRPVCESRVIVEYIDEAFPASGPCLLPADPYRRAVDRFWASYVDDKVLITVPPLPCTARLQINFRFRTGRLTPVVVRGLDNGLQLFPTWIPVYNGRTSEDRVAAARQVVAVLEKFERAFDECSGGKAFFGGDAAGLVDVVLGGFLGWLRASEVMCGVRVIDPAKTPLLAAWADRFAALDGVREVIPDVQRLLEYNKIRRARRGLP</sequence>
<dbReference type="SUPFAM" id="SSF52833">
    <property type="entry name" value="Thioredoxin-like"/>
    <property type="match status" value="1"/>
</dbReference>
<proteinExistence type="inferred from homology"/>
<dbReference type="PROSITE" id="PS50404">
    <property type="entry name" value="GST_NTER"/>
    <property type="match status" value="1"/>
</dbReference>
<protein>
    <recommendedName>
        <fullName evidence="1">glutathione transferase</fullName>
        <ecNumber evidence="1">2.5.1.18</ecNumber>
    </recommendedName>
</protein>
<accession>A0A317YA71</accession>
<dbReference type="Pfam" id="PF13417">
    <property type="entry name" value="GST_N_3"/>
    <property type="match status" value="1"/>
</dbReference>
<dbReference type="SFLD" id="SFLDG00358">
    <property type="entry name" value="Main_(cytGST)"/>
    <property type="match status" value="1"/>
</dbReference>
<feature type="domain" description="GST C-terminal" evidence="6">
    <location>
        <begin position="96"/>
        <end position="271"/>
    </location>
</feature>
<gene>
    <name evidence="7" type="primary">GSTU6_16</name>
    <name evidence="7" type="ORF">Zm00014a_032473</name>
</gene>
<dbReference type="InterPro" id="IPR004045">
    <property type="entry name" value="Glutathione_S-Trfase_N"/>
</dbReference>
<dbReference type="InterPro" id="IPR036249">
    <property type="entry name" value="Thioredoxin-like_sf"/>
</dbReference>
<dbReference type="EMBL" id="NCVQ01000001">
    <property type="protein sequence ID" value="PWZ54634.1"/>
    <property type="molecule type" value="Genomic_DNA"/>
</dbReference>
<comment type="similarity">
    <text evidence="3">Belongs to the GST superfamily. Tau family.</text>
</comment>
<comment type="caution">
    <text evidence="7">The sequence shown here is derived from an EMBL/GenBank/DDBJ whole genome shotgun (WGS) entry which is preliminary data.</text>
</comment>
<dbReference type="PANTHER" id="PTHR11260:SF641">
    <property type="entry name" value="GLUTATHIONE TRANSFERASE"/>
    <property type="match status" value="1"/>
</dbReference>
<dbReference type="CDD" id="cd03058">
    <property type="entry name" value="GST_N_Tau"/>
    <property type="match status" value="1"/>
</dbReference>
<dbReference type="PANTHER" id="PTHR11260">
    <property type="entry name" value="GLUTATHIONE S-TRANSFERASE, GST, SUPERFAMILY, GST DOMAIN CONTAINING"/>
    <property type="match status" value="1"/>
</dbReference>
<evidence type="ECO:0000256" key="2">
    <source>
        <dbReference type="ARBA" id="ARBA00022679"/>
    </source>
</evidence>
<dbReference type="CDD" id="cd03185">
    <property type="entry name" value="GST_C_Tau"/>
    <property type="match status" value="1"/>
</dbReference>
<evidence type="ECO:0000259" key="5">
    <source>
        <dbReference type="PROSITE" id="PS50404"/>
    </source>
</evidence>
<reference evidence="7" key="1">
    <citation type="journal article" date="2018" name="Nat. Genet.">
        <title>Extensive intraspecific gene order and gene structural variations between Mo17 and other maize genomes.</title>
        <authorList>
            <person name="Sun S."/>
            <person name="Zhou Y."/>
            <person name="Chen J."/>
            <person name="Shi J."/>
            <person name="Zhao H."/>
            <person name="Zhao H."/>
            <person name="Song W."/>
            <person name="Zhang M."/>
            <person name="Cui Y."/>
            <person name="Dong X."/>
            <person name="Liu H."/>
            <person name="Ma X."/>
            <person name="Jiao Y."/>
            <person name="Wang B."/>
            <person name="Wei X."/>
            <person name="Stein J.C."/>
            <person name="Glaubitz J.C."/>
            <person name="Lu F."/>
            <person name="Yu G."/>
            <person name="Liang C."/>
            <person name="Fengler K."/>
            <person name="Li B."/>
            <person name="Rafalski A."/>
            <person name="Schnable P.S."/>
            <person name="Ware D.H."/>
            <person name="Buckler E.S."/>
            <person name="Lai J."/>
        </authorList>
    </citation>
    <scope>NUCLEOTIDE SEQUENCE [LARGE SCALE GENOMIC DNA]</scope>
    <source>
        <tissue evidence="7">Seedling</tissue>
    </source>
</reference>
<name>A0A317YA71_MAIZE</name>
<dbReference type="Gene3D" id="3.40.30.10">
    <property type="entry name" value="Glutaredoxin"/>
    <property type="match status" value="1"/>
</dbReference>
<dbReference type="Proteomes" id="UP000251960">
    <property type="component" value="Chromosome 1"/>
</dbReference>